<evidence type="ECO:0000259" key="7">
    <source>
        <dbReference type="PROSITE" id="PS50931"/>
    </source>
</evidence>
<dbReference type="Gene3D" id="1.10.10.10">
    <property type="entry name" value="Winged helix-like DNA-binding domain superfamily/Winged helix DNA-binding domain"/>
    <property type="match status" value="1"/>
</dbReference>
<keyword evidence="2" id="KW-0378">Hydrolase</keyword>
<evidence type="ECO:0000256" key="2">
    <source>
        <dbReference type="ARBA" id="ARBA00022801"/>
    </source>
</evidence>
<dbReference type="SUPFAM" id="SSF46785">
    <property type="entry name" value="Winged helix' DNA-binding domain"/>
    <property type="match status" value="1"/>
</dbReference>
<dbReference type="Proteomes" id="UP000196655">
    <property type="component" value="Unassembled WGS sequence"/>
</dbReference>
<dbReference type="EMBL" id="NHON01000012">
    <property type="protein sequence ID" value="OWJ67559.1"/>
    <property type="molecule type" value="Genomic_DNA"/>
</dbReference>
<keyword evidence="5" id="KW-0804">Transcription</keyword>
<dbReference type="Gene3D" id="3.40.190.290">
    <property type="match status" value="1"/>
</dbReference>
<evidence type="ECO:0000256" key="6">
    <source>
        <dbReference type="ARBA" id="ARBA00023295"/>
    </source>
</evidence>
<dbReference type="PROSITE" id="PS00659">
    <property type="entry name" value="GLYCOSYL_HYDROL_F5"/>
    <property type="match status" value="1"/>
</dbReference>
<dbReference type="InterPro" id="IPR036388">
    <property type="entry name" value="WH-like_DNA-bd_sf"/>
</dbReference>
<evidence type="ECO:0000256" key="1">
    <source>
        <dbReference type="ARBA" id="ARBA00009437"/>
    </source>
</evidence>
<dbReference type="GO" id="GO:0006351">
    <property type="term" value="P:DNA-templated transcription"/>
    <property type="evidence" value="ECO:0007669"/>
    <property type="project" value="TreeGrafter"/>
</dbReference>
<gene>
    <name evidence="8" type="ORF">BWR60_09140</name>
</gene>
<evidence type="ECO:0000256" key="5">
    <source>
        <dbReference type="ARBA" id="ARBA00023163"/>
    </source>
</evidence>
<dbReference type="PRINTS" id="PR00039">
    <property type="entry name" value="HTHLYSR"/>
</dbReference>
<accession>A0A211ZQN8</accession>
<dbReference type="AlphaFoldDB" id="A0A211ZQN8"/>
<dbReference type="PROSITE" id="PS50931">
    <property type="entry name" value="HTH_LYSR"/>
    <property type="match status" value="1"/>
</dbReference>
<dbReference type="GO" id="GO:0004553">
    <property type="term" value="F:hydrolase activity, hydrolyzing O-glycosyl compounds"/>
    <property type="evidence" value="ECO:0007669"/>
    <property type="project" value="InterPro"/>
</dbReference>
<keyword evidence="9" id="KW-1185">Reference proteome</keyword>
<name>A0A211ZQN8_9PROT</name>
<dbReference type="GO" id="GO:0043565">
    <property type="term" value="F:sequence-specific DNA binding"/>
    <property type="evidence" value="ECO:0007669"/>
    <property type="project" value="TreeGrafter"/>
</dbReference>
<evidence type="ECO:0000256" key="4">
    <source>
        <dbReference type="ARBA" id="ARBA00023125"/>
    </source>
</evidence>
<dbReference type="Pfam" id="PF00126">
    <property type="entry name" value="HTH_1"/>
    <property type="match status" value="1"/>
</dbReference>
<dbReference type="InterPro" id="IPR036390">
    <property type="entry name" value="WH_DNA-bd_sf"/>
</dbReference>
<dbReference type="InterPro" id="IPR005119">
    <property type="entry name" value="LysR_subst-bd"/>
</dbReference>
<dbReference type="OrthoDB" id="7333438at2"/>
<dbReference type="STRING" id="1122125.GCA_000423185_00189"/>
<reference evidence="9" key="1">
    <citation type="submission" date="2017-05" db="EMBL/GenBank/DDBJ databases">
        <authorList>
            <person name="Macchi M."/>
            <person name="Festa S."/>
            <person name="Coppotelli B.M."/>
            <person name="Morelli I.S."/>
        </authorList>
    </citation>
    <scope>NUCLEOTIDE SEQUENCE [LARGE SCALE GENOMIC DNA]</scope>
    <source>
        <strain evidence="9">I</strain>
    </source>
</reference>
<dbReference type="GO" id="GO:0003700">
    <property type="term" value="F:DNA-binding transcription factor activity"/>
    <property type="evidence" value="ECO:0007669"/>
    <property type="project" value="InterPro"/>
</dbReference>
<proteinExistence type="inferred from homology"/>
<protein>
    <recommendedName>
        <fullName evidence="7">HTH lysR-type domain-containing protein</fullName>
    </recommendedName>
</protein>
<feature type="domain" description="HTH lysR-type" evidence="7">
    <location>
        <begin position="1"/>
        <end position="58"/>
    </location>
</feature>
<keyword evidence="3" id="KW-0805">Transcription regulation</keyword>
<sequence length="296" mass="31892">MDWDDLKIAFAVARHGSLSAAARQLGTTQPTVSRRLDGLERRIGVKLFERSASGLSPTPLCAALVDGLQRMEEGALAVERRIAARDTGLQGAITVTSLDWFGDTVVGPITARFGAMHPLVAIELLNEPRMFNLSRREADLAFRFAAFAQEDLIERKVAEVGYGLYAAPGYLERHGPPDFAAGCAGHAVVTMYDFASRSTQAVWLHGIAPQARVIARTSGLGSQMAAAETGLAMASLPRLLGDARPGLRRIETPVSCPVQSVRLGVHADLRDSPRIRAFIDFAVAELKARTPELNPP</sequence>
<comment type="similarity">
    <text evidence="1">Belongs to the LysR transcriptional regulatory family.</text>
</comment>
<evidence type="ECO:0000256" key="3">
    <source>
        <dbReference type="ARBA" id="ARBA00023015"/>
    </source>
</evidence>
<dbReference type="InterPro" id="IPR000847">
    <property type="entry name" value="LysR_HTH_N"/>
</dbReference>
<dbReference type="InterPro" id="IPR058163">
    <property type="entry name" value="LysR-type_TF_proteobact-type"/>
</dbReference>
<dbReference type="PANTHER" id="PTHR30537">
    <property type="entry name" value="HTH-TYPE TRANSCRIPTIONAL REGULATOR"/>
    <property type="match status" value="1"/>
</dbReference>
<evidence type="ECO:0000313" key="8">
    <source>
        <dbReference type="EMBL" id="OWJ67559.1"/>
    </source>
</evidence>
<comment type="caution">
    <text evidence="8">The sequence shown here is derived from an EMBL/GenBank/DDBJ whole genome shotgun (WGS) entry which is preliminary data.</text>
</comment>
<organism evidence="8 9">
    <name type="scientific">Inquilinus limosus</name>
    <dbReference type="NCBI Taxonomy" id="171674"/>
    <lineage>
        <taxon>Bacteria</taxon>
        <taxon>Pseudomonadati</taxon>
        <taxon>Pseudomonadota</taxon>
        <taxon>Alphaproteobacteria</taxon>
        <taxon>Rhodospirillales</taxon>
        <taxon>Rhodospirillaceae</taxon>
        <taxon>Inquilinus</taxon>
    </lineage>
</organism>
<dbReference type="Pfam" id="PF03466">
    <property type="entry name" value="LysR_substrate"/>
    <property type="match status" value="1"/>
</dbReference>
<dbReference type="RefSeq" id="WP_088150698.1">
    <property type="nucleotide sequence ID" value="NZ_NHON01000012.1"/>
</dbReference>
<dbReference type="SUPFAM" id="SSF53850">
    <property type="entry name" value="Periplasmic binding protein-like II"/>
    <property type="match status" value="1"/>
</dbReference>
<keyword evidence="4" id="KW-0238">DNA-binding</keyword>
<keyword evidence="6" id="KW-0326">Glycosidase</keyword>
<evidence type="ECO:0000313" key="9">
    <source>
        <dbReference type="Proteomes" id="UP000196655"/>
    </source>
</evidence>
<dbReference type="GO" id="GO:0005975">
    <property type="term" value="P:carbohydrate metabolic process"/>
    <property type="evidence" value="ECO:0007669"/>
    <property type="project" value="InterPro"/>
</dbReference>
<dbReference type="InterPro" id="IPR018087">
    <property type="entry name" value="Glyco_hydro_5_CS"/>
</dbReference>
<dbReference type="PANTHER" id="PTHR30537:SF3">
    <property type="entry name" value="TRANSCRIPTIONAL REGULATORY PROTEIN"/>
    <property type="match status" value="1"/>
</dbReference>